<dbReference type="EMBL" id="JALLAZ020001624">
    <property type="protein sequence ID" value="KAL3770635.1"/>
    <property type="molecule type" value="Genomic_DNA"/>
</dbReference>
<accession>A0ABD3N3H9</accession>
<organism evidence="2 3">
    <name type="scientific">Stephanodiscus triporus</name>
    <dbReference type="NCBI Taxonomy" id="2934178"/>
    <lineage>
        <taxon>Eukaryota</taxon>
        <taxon>Sar</taxon>
        <taxon>Stramenopiles</taxon>
        <taxon>Ochrophyta</taxon>
        <taxon>Bacillariophyta</taxon>
        <taxon>Coscinodiscophyceae</taxon>
        <taxon>Thalassiosirophycidae</taxon>
        <taxon>Stephanodiscales</taxon>
        <taxon>Stephanodiscaceae</taxon>
        <taxon>Stephanodiscus</taxon>
    </lineage>
</organism>
<feature type="region of interest" description="Disordered" evidence="1">
    <location>
        <begin position="193"/>
        <end position="229"/>
    </location>
</feature>
<comment type="caution">
    <text evidence="2">The sequence shown here is derived from an EMBL/GenBank/DDBJ whole genome shotgun (WGS) entry which is preliminary data.</text>
</comment>
<dbReference type="Proteomes" id="UP001530315">
    <property type="component" value="Unassembled WGS sequence"/>
</dbReference>
<evidence type="ECO:0000256" key="1">
    <source>
        <dbReference type="SAM" id="MobiDB-lite"/>
    </source>
</evidence>
<evidence type="ECO:0000313" key="3">
    <source>
        <dbReference type="Proteomes" id="UP001530315"/>
    </source>
</evidence>
<proteinExistence type="predicted"/>
<protein>
    <submittedName>
        <fullName evidence="2">Uncharacterized protein</fullName>
    </submittedName>
</protein>
<gene>
    <name evidence="2" type="ORF">ACHAW5_007090</name>
</gene>
<evidence type="ECO:0000313" key="2">
    <source>
        <dbReference type="EMBL" id="KAL3770635.1"/>
    </source>
</evidence>
<reference evidence="2 3" key="1">
    <citation type="submission" date="2024-10" db="EMBL/GenBank/DDBJ databases">
        <title>Updated reference genomes for cyclostephanoid diatoms.</title>
        <authorList>
            <person name="Roberts W.R."/>
            <person name="Alverson A.J."/>
        </authorList>
    </citation>
    <scope>NUCLEOTIDE SEQUENCE [LARGE SCALE GENOMIC DNA]</scope>
    <source>
        <strain evidence="2 3">AJA276-08</strain>
    </source>
</reference>
<feature type="region of interest" description="Disordered" evidence="1">
    <location>
        <begin position="1"/>
        <end position="20"/>
    </location>
</feature>
<name>A0ABD3N3H9_9STRA</name>
<feature type="compositionally biased region" description="Acidic residues" evidence="1">
    <location>
        <begin position="193"/>
        <end position="202"/>
    </location>
</feature>
<keyword evidence="3" id="KW-1185">Reference proteome</keyword>
<sequence>MPPMRSPSRTNTPRFDLSRNPPYQINFRAKRAGKHISASKRRITFQFGFSSASAISSGKTAVDCRGEEHEVVLIWSHVTGKRQVYMDGREVHMSKAAMGNTRFEYSWVIPGNHIVKIIACGTPPLGGENANVRQFDLELDGMSYFAFKKIYELGEGTGGPRASRGVGAPRASTTAKPPEALMYSYVGMAIDDDEDEDEDDEAPLTSRSAPVDLFDSEPPTPITSSASATQFSSMHSRFAPPAQVQFPTSSMSYSMPSLAVSSSSYSMSSYDEFAPVAVPQPQKSFDVISNQILGAYDNSSSYSPAPHDTSHQIASEALVPVKEESMDVMTKSMKNLVNLDDIIATKSPTYSNKTSTPRTMNQQGNNWGFAGRAPTLSEINSAVRPPVMNTHHTPAMQQGYQQGQLQQAYHPGKPQAMMANYGYHHNQPQQQYAPNMGYAPAY</sequence>
<dbReference type="AlphaFoldDB" id="A0ABD3N3H9"/>